<evidence type="ECO:0000313" key="1">
    <source>
        <dbReference type="EMBL" id="KAK9869190.1"/>
    </source>
</evidence>
<gene>
    <name evidence="1" type="ORF">WA026_002938</name>
</gene>
<organism evidence="1 2">
    <name type="scientific">Henosepilachna vigintioctopunctata</name>
    <dbReference type="NCBI Taxonomy" id="420089"/>
    <lineage>
        <taxon>Eukaryota</taxon>
        <taxon>Metazoa</taxon>
        <taxon>Ecdysozoa</taxon>
        <taxon>Arthropoda</taxon>
        <taxon>Hexapoda</taxon>
        <taxon>Insecta</taxon>
        <taxon>Pterygota</taxon>
        <taxon>Neoptera</taxon>
        <taxon>Endopterygota</taxon>
        <taxon>Coleoptera</taxon>
        <taxon>Polyphaga</taxon>
        <taxon>Cucujiformia</taxon>
        <taxon>Coccinelloidea</taxon>
        <taxon>Coccinellidae</taxon>
        <taxon>Epilachninae</taxon>
        <taxon>Epilachnini</taxon>
        <taxon>Henosepilachna</taxon>
    </lineage>
</organism>
<accession>A0AAW1TL21</accession>
<dbReference type="EMBL" id="JARQZJ010000001">
    <property type="protein sequence ID" value="KAK9869190.1"/>
    <property type="molecule type" value="Genomic_DNA"/>
</dbReference>
<reference evidence="1 2" key="1">
    <citation type="submission" date="2023-03" db="EMBL/GenBank/DDBJ databases">
        <title>Genome insight into feeding habits of ladybird beetles.</title>
        <authorList>
            <person name="Li H.-S."/>
            <person name="Huang Y.-H."/>
            <person name="Pang H."/>
        </authorList>
    </citation>
    <scope>NUCLEOTIDE SEQUENCE [LARGE SCALE GENOMIC DNA]</scope>
    <source>
        <strain evidence="1">SYSU_2023b</strain>
        <tissue evidence="1">Whole body</tissue>
    </source>
</reference>
<dbReference type="AlphaFoldDB" id="A0AAW1TL21"/>
<dbReference type="Proteomes" id="UP001431783">
    <property type="component" value="Unassembled WGS sequence"/>
</dbReference>
<proteinExistence type="predicted"/>
<comment type="caution">
    <text evidence="1">The sequence shown here is derived from an EMBL/GenBank/DDBJ whole genome shotgun (WGS) entry which is preliminary data.</text>
</comment>
<keyword evidence="2" id="KW-1185">Reference proteome</keyword>
<sequence length="108" mass="12075">MRRQKKASADSLSPPLLEDLVSELNEMQLPRFYTANFLTRTVLTDVIVCANGAFSVSKAAAGVKPRPITIIFGDEQAQMKMVRLRKNVTYSGQHENVFNNDFSKLQIG</sequence>
<name>A0AAW1TL21_9CUCU</name>
<protein>
    <submittedName>
        <fullName evidence="1">Uncharacterized protein</fullName>
    </submittedName>
</protein>
<evidence type="ECO:0000313" key="2">
    <source>
        <dbReference type="Proteomes" id="UP001431783"/>
    </source>
</evidence>